<dbReference type="Pfam" id="PF03713">
    <property type="entry name" value="DUF305"/>
    <property type="match status" value="1"/>
</dbReference>
<dbReference type="PANTHER" id="PTHR36933">
    <property type="entry name" value="SLL0788 PROTEIN"/>
    <property type="match status" value="1"/>
</dbReference>
<organism evidence="3 4">
    <name type="scientific">Catellatospora bangladeshensis</name>
    <dbReference type="NCBI Taxonomy" id="310355"/>
    <lineage>
        <taxon>Bacteria</taxon>
        <taxon>Bacillati</taxon>
        <taxon>Actinomycetota</taxon>
        <taxon>Actinomycetes</taxon>
        <taxon>Micromonosporales</taxon>
        <taxon>Micromonosporaceae</taxon>
        <taxon>Catellatospora</taxon>
    </lineage>
</organism>
<reference evidence="3 4" key="1">
    <citation type="submission" date="2021-01" db="EMBL/GenBank/DDBJ databases">
        <title>Whole genome shotgun sequence of Catellatospora bangladeshensis NBRC 107357.</title>
        <authorList>
            <person name="Komaki H."/>
            <person name="Tamura T."/>
        </authorList>
    </citation>
    <scope>NUCLEOTIDE SEQUENCE [LARGE SCALE GENOMIC DNA]</scope>
    <source>
        <strain evidence="3 4">NBRC 107357</strain>
    </source>
</reference>
<gene>
    <name evidence="3" type="ORF">Cba03nite_34730</name>
</gene>
<evidence type="ECO:0000313" key="3">
    <source>
        <dbReference type="EMBL" id="GIF82124.1"/>
    </source>
</evidence>
<feature type="domain" description="DUF305" evidence="2">
    <location>
        <begin position="59"/>
        <end position="202"/>
    </location>
</feature>
<keyword evidence="4" id="KW-1185">Reference proteome</keyword>
<name>A0A8J3JGB4_9ACTN</name>
<dbReference type="InterPro" id="IPR005183">
    <property type="entry name" value="DUF305_CopM-like"/>
</dbReference>
<dbReference type="PANTHER" id="PTHR36933:SF1">
    <property type="entry name" value="SLL0788 PROTEIN"/>
    <property type="match status" value="1"/>
</dbReference>
<evidence type="ECO:0000256" key="1">
    <source>
        <dbReference type="SAM" id="SignalP"/>
    </source>
</evidence>
<comment type="caution">
    <text evidence="3">The sequence shown here is derived from an EMBL/GenBank/DDBJ whole genome shotgun (WGS) entry which is preliminary data.</text>
</comment>
<evidence type="ECO:0000259" key="2">
    <source>
        <dbReference type="Pfam" id="PF03713"/>
    </source>
</evidence>
<feature type="signal peptide" evidence="1">
    <location>
        <begin position="1"/>
        <end position="27"/>
    </location>
</feature>
<evidence type="ECO:0000313" key="4">
    <source>
        <dbReference type="Proteomes" id="UP000601223"/>
    </source>
</evidence>
<dbReference type="AlphaFoldDB" id="A0A8J3JGB4"/>
<proteinExistence type="predicted"/>
<keyword evidence="3" id="KW-0449">Lipoprotein</keyword>
<dbReference type="Proteomes" id="UP000601223">
    <property type="component" value="Unassembled WGS sequence"/>
</dbReference>
<keyword evidence="1" id="KW-0732">Signal</keyword>
<sequence length="206" mass="21802">MKGFNMSVNTLLRNFALAGLAAAVLTAAGCGSSTPHNPGGGHDMPMASVPAGANFNTADVSFAQMMIPHHEQAVRMAEFAGTRASDPQVQQLAMQIKTAQGPEIETMKGWLSAWGQPTAAPMGGMRDGMPGMMTEEQMGSLENLTGTAFDREFVRMMIAHHQGAVQMARTEQAQGADADAKALAATIEKTQTAEIATLQQVLDRLK</sequence>
<protein>
    <submittedName>
        <fullName evidence="3">Lipoprotein</fullName>
    </submittedName>
</protein>
<feature type="chain" id="PRO_5039101511" evidence="1">
    <location>
        <begin position="28"/>
        <end position="206"/>
    </location>
</feature>
<dbReference type="EMBL" id="BONF01000018">
    <property type="protein sequence ID" value="GIF82124.1"/>
    <property type="molecule type" value="Genomic_DNA"/>
</dbReference>
<dbReference type="PROSITE" id="PS51257">
    <property type="entry name" value="PROKAR_LIPOPROTEIN"/>
    <property type="match status" value="1"/>
</dbReference>
<dbReference type="InterPro" id="IPR012347">
    <property type="entry name" value="Ferritin-like"/>
</dbReference>
<dbReference type="Gene3D" id="1.20.1260.10">
    <property type="match status" value="1"/>
</dbReference>
<accession>A0A8J3JGB4</accession>